<dbReference type="Gene3D" id="3.50.50.60">
    <property type="entry name" value="FAD/NAD(P)-binding domain"/>
    <property type="match status" value="1"/>
</dbReference>
<keyword evidence="4" id="KW-1185">Reference proteome</keyword>
<evidence type="ECO:0000259" key="2">
    <source>
        <dbReference type="Pfam" id="PF01266"/>
    </source>
</evidence>
<dbReference type="Gene3D" id="3.30.9.10">
    <property type="entry name" value="D-Amino Acid Oxidase, subunit A, domain 2"/>
    <property type="match status" value="1"/>
</dbReference>
<dbReference type="EMBL" id="LFIW01000328">
    <property type="protein sequence ID" value="KZL87203.1"/>
    <property type="molecule type" value="Genomic_DNA"/>
</dbReference>
<organism evidence="3 4">
    <name type="scientific">Colletotrichum incanum</name>
    <name type="common">Soybean anthracnose fungus</name>
    <dbReference type="NCBI Taxonomy" id="1573173"/>
    <lineage>
        <taxon>Eukaryota</taxon>
        <taxon>Fungi</taxon>
        <taxon>Dikarya</taxon>
        <taxon>Ascomycota</taxon>
        <taxon>Pezizomycotina</taxon>
        <taxon>Sordariomycetes</taxon>
        <taxon>Hypocreomycetidae</taxon>
        <taxon>Glomerellales</taxon>
        <taxon>Glomerellaceae</taxon>
        <taxon>Colletotrichum</taxon>
        <taxon>Colletotrichum spaethianum species complex</taxon>
    </lineage>
</organism>
<feature type="chain" id="PRO_5007838723" evidence="1">
    <location>
        <begin position="24"/>
        <end position="239"/>
    </location>
</feature>
<sequence length="239" mass="25562">MVSTKAMKVLPCLLWATVGYCSARGQTSNSILGPINIGMSTGQIDSISVSLVTFADEVIDISGISFFGNINDGLVDCTVESETGNAALIGPQEAYLFRALVFGGTLGDGVAPIIGSGISDTSLAHHLLSVNTNIKIVLIDAGSLCSGTTARNVGHIKAMTYATCEDRKNIFGFDEAIRITEFEESHLHAMTEVIRENALDCDLVYTQGVDAYFDEKVSTKAMTALNDMRLHAPKLADRY</sequence>
<accession>A0A162PJ24</accession>
<keyword evidence="1" id="KW-0732">Signal</keyword>
<comment type="caution">
    <text evidence="3">The sequence shown here is derived from an EMBL/GenBank/DDBJ whole genome shotgun (WGS) entry which is preliminary data.</text>
</comment>
<proteinExistence type="predicted"/>
<name>A0A162PJ24_COLIC</name>
<dbReference type="InterPro" id="IPR006076">
    <property type="entry name" value="FAD-dep_OxRdtase"/>
</dbReference>
<reference evidence="3 4" key="1">
    <citation type="submission" date="2015-06" db="EMBL/GenBank/DDBJ databases">
        <title>Survival trade-offs in plant roots during colonization by closely related pathogenic and mutualistic fungi.</title>
        <authorList>
            <person name="Hacquard S."/>
            <person name="Kracher B."/>
            <person name="Hiruma K."/>
            <person name="Weinman A."/>
            <person name="Muench P."/>
            <person name="Garrido Oter R."/>
            <person name="Ver Loren van Themaat E."/>
            <person name="Dallerey J.-F."/>
            <person name="Damm U."/>
            <person name="Henrissat B."/>
            <person name="Lespinet O."/>
            <person name="Thon M."/>
            <person name="Kemen E."/>
            <person name="McHardy A.C."/>
            <person name="Schulze-Lefert P."/>
            <person name="O'Connell R.J."/>
        </authorList>
    </citation>
    <scope>NUCLEOTIDE SEQUENCE [LARGE SCALE GENOMIC DNA]</scope>
    <source>
        <strain evidence="3 4">MAFF 238704</strain>
    </source>
</reference>
<dbReference type="AlphaFoldDB" id="A0A162PJ24"/>
<dbReference type="Proteomes" id="UP000076584">
    <property type="component" value="Unassembled WGS sequence"/>
</dbReference>
<dbReference type="InterPro" id="IPR036188">
    <property type="entry name" value="FAD/NAD-bd_sf"/>
</dbReference>
<dbReference type="SUPFAM" id="SSF51971">
    <property type="entry name" value="Nucleotide-binding domain"/>
    <property type="match status" value="1"/>
</dbReference>
<feature type="signal peptide" evidence="1">
    <location>
        <begin position="1"/>
        <end position="23"/>
    </location>
</feature>
<dbReference type="Pfam" id="PF01266">
    <property type="entry name" value="DAO"/>
    <property type="match status" value="1"/>
</dbReference>
<evidence type="ECO:0000313" key="4">
    <source>
        <dbReference type="Proteomes" id="UP000076584"/>
    </source>
</evidence>
<evidence type="ECO:0000313" key="3">
    <source>
        <dbReference type="EMBL" id="KZL87203.1"/>
    </source>
</evidence>
<gene>
    <name evidence="3" type="ORF">CI238_10296</name>
</gene>
<evidence type="ECO:0000256" key="1">
    <source>
        <dbReference type="SAM" id="SignalP"/>
    </source>
</evidence>
<protein>
    <submittedName>
        <fullName evidence="3">Fad dependent oxidoreductase superfamily</fullName>
    </submittedName>
</protein>
<feature type="domain" description="FAD dependent oxidoreductase" evidence="2">
    <location>
        <begin position="113"/>
        <end position="216"/>
    </location>
</feature>
<dbReference type="STRING" id="1573173.A0A162PJ24"/>